<sequence>MFDRLPPELVAWIIECCGAHFDNEYSRARSRSDLYRCCLVSREFREYAQPVLWREVFVRAKGRSCTPAESPAFDTLRWRTRILGTFNIRPEAVTGLSALYPSLDEVRVLLASWDVERDLRDLASVANPRLEYDLQLHPTLRSQLDLLQISSYTIKESFAAGQTGWTTDILVRPLEAEHDDTALATLAANASPSIHHLELDWLYTDILRHPHPLLDALAGYKALETLYLPFNFGTPRQKGRQRELAERLRGLLKEKKIEMRCIATEGYIGLNRDCWARARARRREQAKG</sequence>
<evidence type="ECO:0008006" key="3">
    <source>
        <dbReference type="Google" id="ProtNLM"/>
    </source>
</evidence>
<dbReference type="EMBL" id="BQKY01000001">
    <property type="protein sequence ID" value="GJN87550.1"/>
    <property type="molecule type" value="Genomic_DNA"/>
</dbReference>
<reference evidence="1 2" key="1">
    <citation type="submission" date="2021-12" db="EMBL/GenBank/DDBJ databases">
        <title>High titer production of polyol ester of fatty acids by Rhodotorula paludigena BS15 towards product separation-free biomass refinery.</title>
        <authorList>
            <person name="Mano J."/>
            <person name="Ono H."/>
            <person name="Tanaka T."/>
            <person name="Naito K."/>
            <person name="Sushida H."/>
            <person name="Ike M."/>
            <person name="Tokuyasu K."/>
            <person name="Kitaoka M."/>
        </authorList>
    </citation>
    <scope>NUCLEOTIDE SEQUENCE [LARGE SCALE GENOMIC DNA]</scope>
    <source>
        <strain evidence="1 2">BS15</strain>
    </source>
</reference>
<dbReference type="Proteomes" id="UP001342314">
    <property type="component" value="Unassembled WGS sequence"/>
</dbReference>
<comment type="caution">
    <text evidence="1">The sequence shown here is derived from an EMBL/GenBank/DDBJ whole genome shotgun (WGS) entry which is preliminary data.</text>
</comment>
<evidence type="ECO:0000313" key="1">
    <source>
        <dbReference type="EMBL" id="GJN87550.1"/>
    </source>
</evidence>
<protein>
    <recommendedName>
        <fullName evidence="3">F-box domain-containing protein</fullName>
    </recommendedName>
</protein>
<dbReference type="AlphaFoldDB" id="A0AAV5GCT3"/>
<gene>
    <name evidence="1" type="ORF">Rhopal_000504-T1</name>
</gene>
<evidence type="ECO:0000313" key="2">
    <source>
        <dbReference type="Proteomes" id="UP001342314"/>
    </source>
</evidence>
<keyword evidence="2" id="KW-1185">Reference proteome</keyword>
<accession>A0AAV5GCT3</accession>
<name>A0AAV5GCT3_9BASI</name>
<proteinExistence type="predicted"/>
<organism evidence="1 2">
    <name type="scientific">Rhodotorula paludigena</name>
    <dbReference type="NCBI Taxonomy" id="86838"/>
    <lineage>
        <taxon>Eukaryota</taxon>
        <taxon>Fungi</taxon>
        <taxon>Dikarya</taxon>
        <taxon>Basidiomycota</taxon>
        <taxon>Pucciniomycotina</taxon>
        <taxon>Microbotryomycetes</taxon>
        <taxon>Sporidiobolales</taxon>
        <taxon>Sporidiobolaceae</taxon>
        <taxon>Rhodotorula</taxon>
    </lineage>
</organism>